<dbReference type="AlphaFoldDB" id="A0AAW1PNM5"/>
<proteinExistence type="predicted"/>
<name>A0AAW1PNM5_9CHLO</name>
<keyword evidence="4" id="KW-0804">Transcription</keyword>
<evidence type="ECO:0000256" key="3">
    <source>
        <dbReference type="ARBA" id="ARBA00023125"/>
    </source>
</evidence>
<dbReference type="EMBL" id="JALJOQ010000017">
    <property type="protein sequence ID" value="KAK9809678.1"/>
    <property type="molecule type" value="Genomic_DNA"/>
</dbReference>
<sequence length="291" mass="32375">MSSKREDMLESWRKKKEERAAAAPAAKKAKVSRKSGSKPKAAAAAAAVQPANADQAKAVSSAAQGESKAVPRPVVKKAPAAAPLGMQFKRAVDFLQQRKTPIIAKELEEAIQYSVDADSALGQALRKHPRVEVSASGDFCYKAEHVFTSREDILKFLRTHPEGVHLHEIQDSYENAERDVEKLKAAGLIIAWKHWETEKWIMYPKARTSSEAVVDDDVVAEWLKQPIPIKPGELEAALKKAKVVQAPRNDSRKAAQQQKEKKRKHRSNWNKATNIHMPELFQGQPQATQID</sequence>
<evidence type="ECO:0000313" key="9">
    <source>
        <dbReference type="EMBL" id="KAK9809678.1"/>
    </source>
</evidence>
<dbReference type="PANTHER" id="PTHR12716:SF8">
    <property type="entry name" value="TRANSCRIPTION INITIATION FACTOR IIE SUBUNIT BETA"/>
    <property type="match status" value="1"/>
</dbReference>
<organism evidence="9 10">
    <name type="scientific">Symbiochloris irregularis</name>
    <dbReference type="NCBI Taxonomy" id="706552"/>
    <lineage>
        <taxon>Eukaryota</taxon>
        <taxon>Viridiplantae</taxon>
        <taxon>Chlorophyta</taxon>
        <taxon>core chlorophytes</taxon>
        <taxon>Trebouxiophyceae</taxon>
        <taxon>Trebouxiales</taxon>
        <taxon>Trebouxiaceae</taxon>
        <taxon>Symbiochloris</taxon>
    </lineage>
</organism>
<dbReference type="GO" id="GO:0006367">
    <property type="term" value="P:transcription initiation at RNA polymerase II promoter"/>
    <property type="evidence" value="ECO:0007669"/>
    <property type="project" value="InterPro"/>
</dbReference>
<comment type="caution">
    <text evidence="9">The sequence shown here is derived from an EMBL/GenBank/DDBJ whole genome shotgun (WGS) entry which is preliminary data.</text>
</comment>
<reference evidence="9 10" key="1">
    <citation type="journal article" date="2024" name="Nat. Commun.">
        <title>Phylogenomics reveals the evolutionary origins of lichenization in chlorophyte algae.</title>
        <authorList>
            <person name="Puginier C."/>
            <person name="Libourel C."/>
            <person name="Otte J."/>
            <person name="Skaloud P."/>
            <person name="Haon M."/>
            <person name="Grisel S."/>
            <person name="Petersen M."/>
            <person name="Berrin J.G."/>
            <person name="Delaux P.M."/>
            <person name="Dal Grande F."/>
            <person name="Keller J."/>
        </authorList>
    </citation>
    <scope>NUCLEOTIDE SEQUENCE [LARGE SCALE GENOMIC DNA]</scope>
    <source>
        <strain evidence="9 10">SAG 2036</strain>
    </source>
</reference>
<feature type="region of interest" description="Disordered" evidence="7">
    <location>
        <begin position="242"/>
        <end position="291"/>
    </location>
</feature>
<evidence type="ECO:0000256" key="5">
    <source>
        <dbReference type="ARBA" id="ARBA00023242"/>
    </source>
</evidence>
<protein>
    <recommendedName>
        <fullName evidence="8">TFIIE beta domain-containing protein</fullName>
    </recommendedName>
</protein>
<dbReference type="GO" id="GO:0005673">
    <property type="term" value="C:transcription factor TFIIE complex"/>
    <property type="evidence" value="ECO:0007669"/>
    <property type="project" value="InterPro"/>
</dbReference>
<feature type="domain" description="TFIIE beta" evidence="8">
    <location>
        <begin position="73"/>
        <end position="148"/>
    </location>
</feature>
<accession>A0AAW1PNM5</accession>
<evidence type="ECO:0000256" key="1">
    <source>
        <dbReference type="ARBA" id="ARBA00004123"/>
    </source>
</evidence>
<evidence type="ECO:0000256" key="2">
    <source>
        <dbReference type="ARBA" id="ARBA00023015"/>
    </source>
</evidence>
<dbReference type="GO" id="GO:0001097">
    <property type="term" value="F:TFIIH-class transcription factor complex binding"/>
    <property type="evidence" value="ECO:0007669"/>
    <property type="project" value="TreeGrafter"/>
</dbReference>
<keyword evidence="5" id="KW-0539">Nucleus</keyword>
<evidence type="ECO:0000313" key="10">
    <source>
        <dbReference type="Proteomes" id="UP001465755"/>
    </source>
</evidence>
<dbReference type="PANTHER" id="PTHR12716">
    <property type="entry name" value="TRANSCRIPTION INITIATION FACTOR IIE, BETA SUBUNIT"/>
    <property type="match status" value="1"/>
</dbReference>
<comment type="subcellular location">
    <subcellularLocation>
        <location evidence="1">Nucleus</location>
    </subcellularLocation>
</comment>
<dbReference type="Pfam" id="PF18121">
    <property type="entry name" value="TFA2_Winged_2"/>
    <property type="match status" value="1"/>
</dbReference>
<dbReference type="InterPro" id="IPR040501">
    <property type="entry name" value="TFA2_Winged_2"/>
</dbReference>
<keyword evidence="2" id="KW-0805">Transcription regulation</keyword>
<evidence type="ECO:0000256" key="6">
    <source>
        <dbReference type="ARBA" id="ARBA00025581"/>
    </source>
</evidence>
<feature type="region of interest" description="Disordered" evidence="7">
    <location>
        <begin position="1"/>
        <end position="70"/>
    </location>
</feature>
<dbReference type="Pfam" id="PF02186">
    <property type="entry name" value="TFIIE_beta"/>
    <property type="match status" value="1"/>
</dbReference>
<evidence type="ECO:0000256" key="4">
    <source>
        <dbReference type="ARBA" id="ARBA00023163"/>
    </source>
</evidence>
<feature type="compositionally biased region" description="Low complexity" evidence="7">
    <location>
        <begin position="39"/>
        <end position="58"/>
    </location>
</feature>
<dbReference type="InterPro" id="IPR016656">
    <property type="entry name" value="TFIIE-bsu"/>
</dbReference>
<dbReference type="GO" id="GO:0003677">
    <property type="term" value="F:DNA binding"/>
    <property type="evidence" value="ECO:0007669"/>
    <property type="project" value="UniProtKB-KW"/>
</dbReference>
<feature type="compositionally biased region" description="Basic residues" evidence="7">
    <location>
        <begin position="27"/>
        <end position="37"/>
    </location>
</feature>
<dbReference type="Proteomes" id="UP001465755">
    <property type="component" value="Unassembled WGS sequence"/>
</dbReference>
<keyword evidence="10" id="KW-1185">Reference proteome</keyword>
<evidence type="ECO:0000259" key="8">
    <source>
        <dbReference type="PROSITE" id="PS51351"/>
    </source>
</evidence>
<keyword evidence="3" id="KW-0238">DNA-binding</keyword>
<dbReference type="InterPro" id="IPR003166">
    <property type="entry name" value="TFIIE_bsu_DNA-bd"/>
</dbReference>
<gene>
    <name evidence="9" type="ORF">WJX73_004019</name>
</gene>
<feature type="compositionally biased region" description="Basic and acidic residues" evidence="7">
    <location>
        <begin position="1"/>
        <end position="20"/>
    </location>
</feature>
<comment type="function">
    <text evidence="6">Recruits TFIIH to the initiation complex and stimulates the RNA polymerase II C-terminal domain kinase and DNA-dependent ATPase activities of TFIIH. Both TFIIH and TFIIE are required for promoter clearance by RNA polymerase.</text>
</comment>
<dbReference type="PROSITE" id="PS51351">
    <property type="entry name" value="TFIIE_BETA_C"/>
    <property type="match status" value="1"/>
</dbReference>
<evidence type="ECO:0000256" key="7">
    <source>
        <dbReference type="SAM" id="MobiDB-lite"/>
    </source>
</evidence>